<reference evidence="4 5" key="1">
    <citation type="submission" date="2024-04" db="EMBL/GenBank/DDBJ databases">
        <title>Tritrichomonas musculus Genome.</title>
        <authorList>
            <person name="Alves-Ferreira E."/>
            <person name="Grigg M."/>
            <person name="Lorenzi H."/>
            <person name="Galac M."/>
        </authorList>
    </citation>
    <scope>NUCLEOTIDE SEQUENCE [LARGE SCALE GENOMIC DNA]</scope>
    <source>
        <strain evidence="4 5">EAF2021</strain>
    </source>
</reference>
<dbReference type="EMBL" id="JAPFFF010000211">
    <property type="protein sequence ID" value="KAK8835212.1"/>
    <property type="molecule type" value="Genomic_DNA"/>
</dbReference>
<feature type="compositionally biased region" description="Low complexity" evidence="2">
    <location>
        <begin position="300"/>
        <end position="315"/>
    </location>
</feature>
<name>A0ABR2IJV0_9EUKA</name>
<evidence type="ECO:0000313" key="3">
    <source>
        <dbReference type="EMBL" id="KAK8835212.1"/>
    </source>
</evidence>
<evidence type="ECO:0000313" key="4">
    <source>
        <dbReference type="EMBL" id="KAK8863936.1"/>
    </source>
</evidence>
<feature type="compositionally biased region" description="Low complexity" evidence="2">
    <location>
        <begin position="333"/>
        <end position="342"/>
    </location>
</feature>
<organism evidence="4 5">
    <name type="scientific">Tritrichomonas musculus</name>
    <dbReference type="NCBI Taxonomy" id="1915356"/>
    <lineage>
        <taxon>Eukaryota</taxon>
        <taxon>Metamonada</taxon>
        <taxon>Parabasalia</taxon>
        <taxon>Tritrichomonadida</taxon>
        <taxon>Tritrichomonadidae</taxon>
        <taxon>Tritrichomonas</taxon>
    </lineage>
</organism>
<feature type="region of interest" description="Disordered" evidence="2">
    <location>
        <begin position="259"/>
        <end position="379"/>
    </location>
</feature>
<feature type="compositionally biased region" description="Polar residues" evidence="2">
    <location>
        <begin position="347"/>
        <end position="372"/>
    </location>
</feature>
<sequence length="379" mass="42505">MSISSLIANDKLTELRNKKKLAIQALDFDAAQKYDEQIQEQNEQIISERIEKIKSEISKDLREHIQKYRKIRNEINEYNQKTESQLNATYQDLIDKTQIQHGKELRSIDKSHGIALLREAEREVPDQIELLEKAKAAAVAGRYDDARDLRDQARAAGENELEERKKKIDKEFEHSRSMLAAKQQEAIEHITQKYDDEISNLTGEIQMRIKETEQRFESGVNLIRQRAEIRCNSLVADDEVKEEAIFNIKQMIDEIIRDSQQKPPPTSLETASQNFQQKRSASRSSRSSSSVSSTANSPRNKNAGGNPNGSAGNSNRLGQMSSVMARKLTGAGSASSSAQSSSRRQKNPNSGKKSSQNSSRLSGRTSGQSSARGNEASPK</sequence>
<dbReference type="EMBL" id="JAPFFF010000017">
    <property type="protein sequence ID" value="KAK8863936.1"/>
    <property type="molecule type" value="Genomic_DNA"/>
</dbReference>
<evidence type="ECO:0000256" key="1">
    <source>
        <dbReference type="SAM" id="Coils"/>
    </source>
</evidence>
<keyword evidence="5" id="KW-1185">Reference proteome</keyword>
<accession>A0ABR2IJV0</accession>
<proteinExistence type="predicted"/>
<protein>
    <submittedName>
        <fullName evidence="4">Uncharacterized protein</fullName>
    </submittedName>
</protein>
<gene>
    <name evidence="4" type="ORF">M9Y10_011629</name>
    <name evidence="3" type="ORF">M9Y10_017271</name>
</gene>
<feature type="compositionally biased region" description="Polar residues" evidence="2">
    <location>
        <begin position="267"/>
        <end position="278"/>
    </location>
</feature>
<evidence type="ECO:0000313" key="5">
    <source>
        <dbReference type="Proteomes" id="UP001470230"/>
    </source>
</evidence>
<evidence type="ECO:0000256" key="2">
    <source>
        <dbReference type="SAM" id="MobiDB-lite"/>
    </source>
</evidence>
<dbReference type="Proteomes" id="UP001470230">
    <property type="component" value="Unassembled WGS sequence"/>
</dbReference>
<comment type="caution">
    <text evidence="4">The sequence shown here is derived from an EMBL/GenBank/DDBJ whole genome shotgun (WGS) entry which is preliminary data.</text>
</comment>
<feature type="coiled-coil region" evidence="1">
    <location>
        <begin position="31"/>
        <end position="88"/>
    </location>
</feature>
<feature type="compositionally biased region" description="Low complexity" evidence="2">
    <location>
        <begin position="282"/>
        <end position="293"/>
    </location>
</feature>
<keyword evidence="1" id="KW-0175">Coiled coil</keyword>